<accession>A0A1I2J2T6</accession>
<dbReference type="SUPFAM" id="SSF88713">
    <property type="entry name" value="Glycoside hydrolase/deacetylase"/>
    <property type="match status" value="1"/>
</dbReference>
<dbReference type="GeneID" id="90544895"/>
<dbReference type="PROSITE" id="PS51677">
    <property type="entry name" value="NODB"/>
    <property type="match status" value="1"/>
</dbReference>
<dbReference type="NCBIfam" id="TIGR02764">
    <property type="entry name" value="spore_ybaN_pdaB"/>
    <property type="match status" value="1"/>
</dbReference>
<organism evidence="3 4">
    <name type="scientific">Clostridium cadaveris</name>
    <dbReference type="NCBI Taxonomy" id="1529"/>
    <lineage>
        <taxon>Bacteria</taxon>
        <taxon>Bacillati</taxon>
        <taxon>Bacillota</taxon>
        <taxon>Clostridia</taxon>
        <taxon>Eubacteriales</taxon>
        <taxon>Clostridiaceae</taxon>
        <taxon>Clostridium</taxon>
    </lineage>
</organism>
<gene>
    <name evidence="2" type="primary">pdaB</name>
    <name evidence="2" type="ORF">DBY38_09880</name>
    <name evidence="3" type="ORF">SAMN04487885_10165</name>
</gene>
<dbReference type="Pfam" id="PF01522">
    <property type="entry name" value="Polysacc_deac_1"/>
    <property type="match status" value="1"/>
</dbReference>
<evidence type="ECO:0000313" key="5">
    <source>
        <dbReference type="Proteomes" id="UP000246114"/>
    </source>
</evidence>
<dbReference type="GO" id="GO:0005975">
    <property type="term" value="P:carbohydrate metabolic process"/>
    <property type="evidence" value="ECO:0007669"/>
    <property type="project" value="InterPro"/>
</dbReference>
<dbReference type="InterPro" id="IPR002509">
    <property type="entry name" value="NODB_dom"/>
</dbReference>
<dbReference type="InterPro" id="IPR014132">
    <property type="entry name" value="PdaB-like"/>
</dbReference>
<keyword evidence="4" id="KW-1185">Reference proteome</keyword>
<reference evidence="2 5" key="2">
    <citation type="submission" date="2018-03" db="EMBL/GenBank/DDBJ databases">
        <title>The uncultured portion of the human microbiome is neutrally assembled.</title>
        <authorList>
            <person name="Jeraldo P."/>
            <person name="Boardman L."/>
            <person name="White B.A."/>
            <person name="Nelson H."/>
            <person name="Goldenfeld N."/>
            <person name="Chia N."/>
        </authorList>
    </citation>
    <scope>NUCLEOTIDE SEQUENCE [LARGE SCALE GENOMIC DNA]</scope>
    <source>
        <strain evidence="2">CIM:MAG 903</strain>
    </source>
</reference>
<dbReference type="EMBL" id="QAMZ01000045">
    <property type="protein sequence ID" value="PWL52798.1"/>
    <property type="molecule type" value="Genomic_DNA"/>
</dbReference>
<dbReference type="OrthoDB" id="9806342at2"/>
<feature type="domain" description="NodB homology" evidence="1">
    <location>
        <begin position="39"/>
        <end position="219"/>
    </location>
</feature>
<dbReference type="eggNOG" id="COG0726">
    <property type="taxonomic scope" value="Bacteria"/>
</dbReference>
<dbReference type="PANTHER" id="PTHR10587:SF128">
    <property type="entry name" value="POLYSACCHARIDE DEACETYLASE PDAB-RELATED"/>
    <property type="match status" value="1"/>
</dbReference>
<sequence>MLALLIATITLSLINMNPSIGVSANNDVHPIYSVDTSEKKISITFDVNWGTDHTKEILDILDKYDVKATFFVIGKWINYSEDNAKILSEIKSRGHEIGNHSNSHADFTKINKEKIKEEINLTNEKINKITGEDVKLFRFPSGAYNSNAVNMVNECRVFPIQWSADSVDWKEKGADIEYNRIMKKAEPGAILLFHNNAKYTPENLERLIPKLQEEGYEFVKVSDLIYKENFYINSNGKQIKK</sequence>
<name>A0A1I2J2T6_9CLOT</name>
<dbReference type="Gene3D" id="3.20.20.370">
    <property type="entry name" value="Glycoside hydrolase/deacetylase"/>
    <property type="match status" value="1"/>
</dbReference>
<proteinExistence type="predicted"/>
<dbReference type="EMBL" id="FOOE01000001">
    <property type="protein sequence ID" value="SFF49032.1"/>
    <property type="molecule type" value="Genomic_DNA"/>
</dbReference>
<evidence type="ECO:0000259" key="1">
    <source>
        <dbReference type="PROSITE" id="PS51677"/>
    </source>
</evidence>
<dbReference type="GO" id="GO:0016020">
    <property type="term" value="C:membrane"/>
    <property type="evidence" value="ECO:0007669"/>
    <property type="project" value="TreeGrafter"/>
</dbReference>
<dbReference type="STRING" id="1529.SAMN04487885_10165"/>
<dbReference type="Proteomes" id="UP000182135">
    <property type="component" value="Unassembled WGS sequence"/>
</dbReference>
<dbReference type="AlphaFoldDB" id="A0A1I2J2T6"/>
<dbReference type="PANTHER" id="PTHR10587">
    <property type="entry name" value="GLYCOSYL TRANSFERASE-RELATED"/>
    <property type="match status" value="1"/>
</dbReference>
<reference evidence="3 4" key="1">
    <citation type="submission" date="2016-10" db="EMBL/GenBank/DDBJ databases">
        <authorList>
            <person name="de Groot N.N."/>
        </authorList>
    </citation>
    <scope>NUCLEOTIDE SEQUENCE [LARGE SCALE GENOMIC DNA]</scope>
    <source>
        <strain evidence="3 4">NLAE-zl-G419</strain>
    </source>
</reference>
<dbReference type="GO" id="GO:0016810">
    <property type="term" value="F:hydrolase activity, acting on carbon-nitrogen (but not peptide) bonds"/>
    <property type="evidence" value="ECO:0007669"/>
    <property type="project" value="InterPro"/>
</dbReference>
<dbReference type="Proteomes" id="UP000246114">
    <property type="component" value="Unassembled WGS sequence"/>
</dbReference>
<evidence type="ECO:0000313" key="3">
    <source>
        <dbReference type="EMBL" id="SFF49032.1"/>
    </source>
</evidence>
<evidence type="ECO:0000313" key="4">
    <source>
        <dbReference type="Proteomes" id="UP000182135"/>
    </source>
</evidence>
<dbReference type="CDD" id="cd10917">
    <property type="entry name" value="CE4_NodB_like_6s_7s"/>
    <property type="match status" value="1"/>
</dbReference>
<dbReference type="InterPro" id="IPR011330">
    <property type="entry name" value="Glyco_hydro/deAcase_b/a-brl"/>
</dbReference>
<evidence type="ECO:0000313" key="2">
    <source>
        <dbReference type="EMBL" id="PWL52798.1"/>
    </source>
</evidence>
<protein>
    <submittedName>
        <fullName evidence="3">Polysaccharide deacetylase family sporulation protein PdaB</fullName>
    </submittedName>
</protein>
<dbReference type="InterPro" id="IPR050248">
    <property type="entry name" value="Polysacc_deacetylase_ArnD"/>
</dbReference>
<dbReference type="RefSeq" id="WP_035770538.1">
    <property type="nucleotide sequence ID" value="NZ_BAAACD010000029.1"/>
</dbReference>